<dbReference type="OrthoDB" id="5122469at2"/>
<keyword evidence="3" id="KW-1185">Reference proteome</keyword>
<dbReference type="EMBL" id="SLWS01000021">
    <property type="protein sequence ID" value="TCO45340.1"/>
    <property type="molecule type" value="Genomic_DNA"/>
</dbReference>
<proteinExistence type="predicted"/>
<sequence>MNSTTANATSARTANRTSLAVLVAAWAVPAVVLGQFALIAGIPIAVLLIGTLRDPRLRALRWWTGALTAVYVVPLTLWLIDPSSAPSLSKYLSPVATALFVATGVVVAVAHHVLRRRSASKLATRPEGSR</sequence>
<keyword evidence="1" id="KW-0472">Membrane</keyword>
<dbReference type="Proteomes" id="UP000295680">
    <property type="component" value="Unassembled WGS sequence"/>
</dbReference>
<evidence type="ECO:0000313" key="2">
    <source>
        <dbReference type="EMBL" id="TCO45340.1"/>
    </source>
</evidence>
<organism evidence="2 3">
    <name type="scientific">Actinocrispum wychmicini</name>
    <dbReference type="NCBI Taxonomy" id="1213861"/>
    <lineage>
        <taxon>Bacteria</taxon>
        <taxon>Bacillati</taxon>
        <taxon>Actinomycetota</taxon>
        <taxon>Actinomycetes</taxon>
        <taxon>Pseudonocardiales</taxon>
        <taxon>Pseudonocardiaceae</taxon>
        <taxon>Actinocrispum</taxon>
    </lineage>
</organism>
<evidence type="ECO:0000313" key="3">
    <source>
        <dbReference type="Proteomes" id="UP000295680"/>
    </source>
</evidence>
<dbReference type="RefSeq" id="WP_132126222.1">
    <property type="nucleotide sequence ID" value="NZ_SLWS01000021.1"/>
</dbReference>
<keyword evidence="1" id="KW-0812">Transmembrane</keyword>
<feature type="transmembrane region" description="Helical" evidence="1">
    <location>
        <begin position="20"/>
        <end position="48"/>
    </location>
</feature>
<reference evidence="2 3" key="1">
    <citation type="submission" date="2019-03" db="EMBL/GenBank/DDBJ databases">
        <title>Genomic Encyclopedia of Type Strains, Phase IV (KMG-IV): sequencing the most valuable type-strain genomes for metagenomic binning, comparative biology and taxonomic classification.</title>
        <authorList>
            <person name="Goeker M."/>
        </authorList>
    </citation>
    <scope>NUCLEOTIDE SEQUENCE [LARGE SCALE GENOMIC DNA]</scope>
    <source>
        <strain evidence="2 3">DSM 45934</strain>
    </source>
</reference>
<evidence type="ECO:0000256" key="1">
    <source>
        <dbReference type="SAM" id="Phobius"/>
    </source>
</evidence>
<comment type="caution">
    <text evidence="2">The sequence shown here is derived from an EMBL/GenBank/DDBJ whole genome shotgun (WGS) entry which is preliminary data.</text>
</comment>
<protein>
    <submittedName>
        <fullName evidence="2">Uncharacterized protein</fullName>
    </submittedName>
</protein>
<feature type="transmembrane region" description="Helical" evidence="1">
    <location>
        <begin position="60"/>
        <end position="80"/>
    </location>
</feature>
<feature type="transmembrane region" description="Helical" evidence="1">
    <location>
        <begin position="92"/>
        <end position="114"/>
    </location>
</feature>
<dbReference type="AlphaFoldDB" id="A0A4V2S3Q5"/>
<name>A0A4V2S3Q5_9PSEU</name>
<accession>A0A4V2S3Q5</accession>
<gene>
    <name evidence="2" type="ORF">EV192_121104</name>
</gene>
<keyword evidence="1" id="KW-1133">Transmembrane helix</keyword>